<keyword evidence="2 3" id="KW-0472">Membrane</keyword>
<evidence type="ECO:0000313" key="4">
    <source>
        <dbReference type="EMBL" id="KAK8990180.1"/>
    </source>
</evidence>
<keyword evidence="5" id="KW-1185">Reference proteome</keyword>
<protein>
    <recommendedName>
        <fullName evidence="6">Late embryogenesis abundant protein LEA-2 subgroup domain-containing protein</fullName>
    </recommendedName>
</protein>
<name>A0ABR2PPP7_9ROSI</name>
<evidence type="ECO:0000256" key="3">
    <source>
        <dbReference type="SAM" id="Phobius"/>
    </source>
</evidence>
<feature type="transmembrane region" description="Helical" evidence="3">
    <location>
        <begin position="107"/>
        <end position="130"/>
    </location>
</feature>
<evidence type="ECO:0008006" key="6">
    <source>
        <dbReference type="Google" id="ProtNLM"/>
    </source>
</evidence>
<evidence type="ECO:0000256" key="2">
    <source>
        <dbReference type="ARBA" id="ARBA00023136"/>
    </source>
</evidence>
<evidence type="ECO:0000313" key="5">
    <source>
        <dbReference type="Proteomes" id="UP001396334"/>
    </source>
</evidence>
<dbReference type="PANTHER" id="PTHR31234">
    <property type="entry name" value="LATE EMBRYOGENESIS ABUNDANT (LEA) HYDROXYPROLINE-RICH GLYCOPROTEIN FAMILY"/>
    <property type="match status" value="1"/>
</dbReference>
<accession>A0ABR2PPP7</accession>
<evidence type="ECO:0000256" key="1">
    <source>
        <dbReference type="ARBA" id="ARBA00004370"/>
    </source>
</evidence>
<organism evidence="4 5">
    <name type="scientific">Hibiscus sabdariffa</name>
    <name type="common">roselle</name>
    <dbReference type="NCBI Taxonomy" id="183260"/>
    <lineage>
        <taxon>Eukaryota</taxon>
        <taxon>Viridiplantae</taxon>
        <taxon>Streptophyta</taxon>
        <taxon>Embryophyta</taxon>
        <taxon>Tracheophyta</taxon>
        <taxon>Spermatophyta</taxon>
        <taxon>Magnoliopsida</taxon>
        <taxon>eudicotyledons</taxon>
        <taxon>Gunneridae</taxon>
        <taxon>Pentapetalae</taxon>
        <taxon>rosids</taxon>
        <taxon>malvids</taxon>
        <taxon>Malvales</taxon>
        <taxon>Malvaceae</taxon>
        <taxon>Malvoideae</taxon>
        <taxon>Hibiscus</taxon>
    </lineage>
</organism>
<dbReference type="Proteomes" id="UP001396334">
    <property type="component" value="Unassembled WGS sequence"/>
</dbReference>
<gene>
    <name evidence="4" type="ORF">V6N11_008695</name>
</gene>
<dbReference type="PANTHER" id="PTHR31234:SF55">
    <property type="entry name" value="LATE EMBRYOGENESIS ABUNDANT (LEA) HYDROXYPROLINE-RICH GLYCOPROTEIN FAMILY"/>
    <property type="match status" value="1"/>
</dbReference>
<keyword evidence="3" id="KW-0812">Transmembrane</keyword>
<dbReference type="EMBL" id="JBBPBN010000055">
    <property type="protein sequence ID" value="KAK8990180.1"/>
    <property type="molecule type" value="Genomic_DNA"/>
</dbReference>
<sequence>MAYQRDYPDGRAVESNYQTAAATIHVESTTPSASQQGPHVPWPPQSQPPHVFYPPGVLPPNGQFTGYAPLPPGYNPQAQPPPAFYYGQGYAAGSPPRRGGFAWPCRCFLIFLIVIIMLLVVSRIIIWATLLPRFPIFHVDKMSVTNFNADANPVTGKWDTKVTVENPNKKLDMYLDKVEAFMNYGDKYDVGFTWKKPMFLESRNQTTMRVVITTGTSAHYAVPLWIAQDMGQDKKNGAVNFVMRFRIWATLKSRSWAWFRRSLVLYIECDDLKVQFWGGSKNGTLESKDREDCDIST</sequence>
<keyword evidence="3" id="KW-1133">Transmembrane helix</keyword>
<proteinExistence type="predicted"/>
<reference evidence="4 5" key="1">
    <citation type="journal article" date="2024" name="G3 (Bethesda)">
        <title>Genome assembly of Hibiscus sabdariffa L. provides insights into metabolisms of medicinal natural products.</title>
        <authorList>
            <person name="Kim T."/>
        </authorList>
    </citation>
    <scope>NUCLEOTIDE SEQUENCE [LARGE SCALE GENOMIC DNA]</scope>
    <source>
        <strain evidence="4">TK-2024</strain>
        <tissue evidence="4">Old leaves</tissue>
    </source>
</reference>
<comment type="subcellular location">
    <subcellularLocation>
        <location evidence="1">Membrane</location>
    </subcellularLocation>
</comment>
<comment type="caution">
    <text evidence="4">The sequence shown here is derived from an EMBL/GenBank/DDBJ whole genome shotgun (WGS) entry which is preliminary data.</text>
</comment>
<dbReference type="InterPro" id="IPR044839">
    <property type="entry name" value="NDR1-like"/>
</dbReference>